<gene>
    <name evidence="1" type="ORF">SDC9_151955</name>
</gene>
<sequence>MDINTLRDDIDSWEPVKWEGMPDIDLYMDQVVTYLRRQLALFQDDSEASLVTRSIINNYVKDGIVPRPVNKRYAREQISALMMACVLKRVLPMQQVKQLLRPGDQESYAAFSQGLKKALNREAEALEHMEGENLQDLALDYALRAAANCLMADRLLSMAKE</sequence>
<comment type="caution">
    <text evidence="1">The sequence shown here is derived from an EMBL/GenBank/DDBJ whole genome shotgun (WGS) entry which is preliminary data.</text>
</comment>
<dbReference type="PANTHER" id="PTHR40056:SF1">
    <property type="entry name" value="DUF1836 DOMAIN-CONTAINING PROTEIN"/>
    <property type="match status" value="1"/>
</dbReference>
<dbReference type="Pfam" id="PF08876">
    <property type="entry name" value="DUF1836"/>
    <property type="match status" value="1"/>
</dbReference>
<dbReference type="EMBL" id="VSSQ01050629">
    <property type="protein sequence ID" value="MPN04710.1"/>
    <property type="molecule type" value="Genomic_DNA"/>
</dbReference>
<organism evidence="1">
    <name type="scientific">bioreactor metagenome</name>
    <dbReference type="NCBI Taxonomy" id="1076179"/>
    <lineage>
        <taxon>unclassified sequences</taxon>
        <taxon>metagenomes</taxon>
        <taxon>ecological metagenomes</taxon>
    </lineage>
</organism>
<reference evidence="1" key="1">
    <citation type="submission" date="2019-08" db="EMBL/GenBank/DDBJ databases">
        <authorList>
            <person name="Kucharzyk K."/>
            <person name="Murdoch R.W."/>
            <person name="Higgins S."/>
            <person name="Loffler F."/>
        </authorList>
    </citation>
    <scope>NUCLEOTIDE SEQUENCE</scope>
</reference>
<protein>
    <recommendedName>
        <fullName evidence="2">DUF1836 domain-containing protein</fullName>
    </recommendedName>
</protein>
<name>A0A645ETG7_9ZZZZ</name>
<evidence type="ECO:0000313" key="1">
    <source>
        <dbReference type="EMBL" id="MPN04710.1"/>
    </source>
</evidence>
<dbReference type="AlphaFoldDB" id="A0A645ETG7"/>
<evidence type="ECO:0008006" key="2">
    <source>
        <dbReference type="Google" id="ProtNLM"/>
    </source>
</evidence>
<dbReference type="InterPro" id="IPR014975">
    <property type="entry name" value="DUF1836"/>
</dbReference>
<accession>A0A645ETG7</accession>
<proteinExistence type="predicted"/>
<dbReference type="PANTHER" id="PTHR40056">
    <property type="entry name" value="HYPOTHETICAL CYTOSOLIC PROTEIN"/>
    <property type="match status" value="1"/>
</dbReference>